<dbReference type="EMBL" id="CP132914">
    <property type="protein sequence ID" value="WMB72457.1"/>
    <property type="molecule type" value="Genomic_DNA"/>
</dbReference>
<dbReference type="AlphaFoldDB" id="A0AA50Q527"/>
<protein>
    <recommendedName>
        <fullName evidence="3">Phage shock protein B</fullName>
    </recommendedName>
</protein>
<evidence type="ECO:0008006" key="3">
    <source>
        <dbReference type="Google" id="ProtNLM"/>
    </source>
</evidence>
<reference evidence="2" key="1">
    <citation type="submission" date="2023-08" db="EMBL/GenBank/DDBJ databases">
        <title>Complete genome sequence of Shewanella oncorhynchi Z-P2, a siderophore putrebactin-producing bacterium.</title>
        <authorList>
            <person name="Zhang Y."/>
        </authorList>
    </citation>
    <scope>NUCLEOTIDE SEQUENCE</scope>
    <source>
        <strain evidence="2">Z-P2</strain>
    </source>
</reference>
<evidence type="ECO:0000256" key="1">
    <source>
        <dbReference type="SAM" id="Phobius"/>
    </source>
</evidence>
<organism evidence="2">
    <name type="scientific">Shewanella oncorhynchi</name>
    <dbReference type="NCBI Taxonomy" id="2726434"/>
    <lineage>
        <taxon>Bacteria</taxon>
        <taxon>Pseudomonadati</taxon>
        <taxon>Pseudomonadota</taxon>
        <taxon>Gammaproteobacteria</taxon>
        <taxon>Alteromonadales</taxon>
        <taxon>Shewanellaceae</taxon>
        <taxon>Shewanella</taxon>
    </lineage>
</organism>
<dbReference type="GeneID" id="301341290"/>
<feature type="transmembrane region" description="Helical" evidence="1">
    <location>
        <begin position="6"/>
        <end position="26"/>
    </location>
</feature>
<keyword evidence="1" id="KW-1133">Transmembrane helix</keyword>
<name>A0AA50Q527_9GAMM</name>
<proteinExistence type="predicted"/>
<dbReference type="RefSeq" id="WP_219253244.1">
    <property type="nucleotide sequence ID" value="NZ_CP132914.1"/>
</dbReference>
<dbReference type="KEGG" id="sog:RA178_18865"/>
<evidence type="ECO:0000313" key="2">
    <source>
        <dbReference type="EMBL" id="WMB72457.1"/>
    </source>
</evidence>
<keyword evidence="1" id="KW-0472">Membrane</keyword>
<dbReference type="Proteomes" id="UP001236800">
    <property type="component" value="Chromosome"/>
</dbReference>
<sequence>MNTGALALLIPILAIVGGYVVAIMKIRNKQGVSTREQVAENQALQTELAILRQRIEVLEQLATDDGFQLKREFKKV</sequence>
<accession>A0AA50Q527</accession>
<keyword evidence="1" id="KW-0812">Transmembrane</keyword>
<gene>
    <name evidence="2" type="ORF">RA178_18865</name>
</gene>